<keyword evidence="3" id="KW-1185">Reference proteome</keyword>
<accession>A0A975GA55</accession>
<sequence length="242" mass="27088">MDFYNDLKSKLKEIVDENRLLNENVEIKACLLSPKDAIGATKRKDYVILKGKEKLMQAEFKGSYGQAFTDSLNDFHGSIEKILELPLKNNFERAIFISSLNAIMRYLGLADHTVHCKNNDLENCAQKIVPFIIEKYGQPRICFVGLQPALVEACASKFPVKVLDLDKDNIGKEKSGVLILDGEKDYKDAIEWCDIALVTGSVVVNGTIENILKVRKPLIFFGTTAAGAAKLMGWERFCPCSY</sequence>
<evidence type="ECO:0000313" key="3">
    <source>
        <dbReference type="Proteomes" id="UP000671913"/>
    </source>
</evidence>
<proteinExistence type="predicted"/>
<reference evidence="2" key="1">
    <citation type="submission" date="2020-08" db="EMBL/GenBank/DDBJ databases">
        <title>Genomic insights into the carbon and energy metabolism of the first obligate autotrophic acetogenic bacterium Aceticella autotrophica gen. nov., sp. nov.</title>
        <authorList>
            <person name="Toshchakov S.V."/>
            <person name="Elcheninov A.G."/>
            <person name="Kublanov I.V."/>
            <person name="Frolov E.N."/>
            <person name="Lebedinsky A.V."/>
        </authorList>
    </citation>
    <scope>NUCLEOTIDE SEQUENCE</scope>
    <source>
        <strain evidence="2">3443-3Ac</strain>
    </source>
</reference>
<gene>
    <name evidence="2" type="ORF">ACETAC_08330</name>
</gene>
<protein>
    <recommendedName>
        <fullName evidence="1">Putative heavy-metal chelation domain-containing protein</fullName>
    </recommendedName>
</protein>
<evidence type="ECO:0000313" key="2">
    <source>
        <dbReference type="EMBL" id="QSZ26876.1"/>
    </source>
</evidence>
<dbReference type="RefSeq" id="WP_284679568.1">
    <property type="nucleotide sequence ID" value="NZ_CP060096.1"/>
</dbReference>
<dbReference type="AlphaFoldDB" id="A0A975GA55"/>
<organism evidence="2 3">
    <name type="scientific">Aceticella autotrophica</name>
    <dbReference type="NCBI Taxonomy" id="2755338"/>
    <lineage>
        <taxon>Bacteria</taxon>
        <taxon>Bacillati</taxon>
        <taxon>Bacillota</taxon>
        <taxon>Clostridia</taxon>
        <taxon>Thermoanaerobacterales</taxon>
        <taxon>Thermoanaerobacteraceae</taxon>
        <taxon>Aceticella</taxon>
    </lineage>
</organism>
<dbReference type="Gene3D" id="3.40.50.11590">
    <property type="match status" value="1"/>
</dbReference>
<dbReference type="Proteomes" id="UP000671913">
    <property type="component" value="Chromosome"/>
</dbReference>
<evidence type="ECO:0000259" key="1">
    <source>
        <dbReference type="Pfam" id="PF04016"/>
    </source>
</evidence>
<dbReference type="SUPFAM" id="SSF159713">
    <property type="entry name" value="Dhaf3308-like"/>
    <property type="match status" value="1"/>
</dbReference>
<dbReference type="KEGG" id="aaut:ACETAC_08330"/>
<name>A0A975GA55_9THEO</name>
<dbReference type="EMBL" id="CP060096">
    <property type="protein sequence ID" value="QSZ26876.1"/>
    <property type="molecule type" value="Genomic_DNA"/>
</dbReference>
<feature type="domain" description="Putative heavy-metal chelation" evidence="1">
    <location>
        <begin position="137"/>
        <end position="225"/>
    </location>
</feature>
<dbReference type="InterPro" id="IPR007161">
    <property type="entry name" value="DUF364"/>
</dbReference>
<dbReference type="Pfam" id="PF04016">
    <property type="entry name" value="DUF364"/>
    <property type="match status" value="1"/>
</dbReference>